<accession>A0ABP3Y3K5</accession>
<name>A0ABP3Y3K5_9FLAO</name>
<comment type="caution">
    <text evidence="1">The sequence shown here is derived from an EMBL/GenBank/DDBJ whole genome shotgun (WGS) entry which is preliminary data.</text>
</comment>
<dbReference type="EMBL" id="BAAAFH010000006">
    <property type="protein sequence ID" value="GAA0874764.1"/>
    <property type="molecule type" value="Genomic_DNA"/>
</dbReference>
<dbReference type="Proteomes" id="UP001501126">
    <property type="component" value="Unassembled WGS sequence"/>
</dbReference>
<organism evidence="1 2">
    <name type="scientific">Wandonia haliotis</name>
    <dbReference type="NCBI Taxonomy" id="574963"/>
    <lineage>
        <taxon>Bacteria</taxon>
        <taxon>Pseudomonadati</taxon>
        <taxon>Bacteroidota</taxon>
        <taxon>Flavobacteriia</taxon>
        <taxon>Flavobacteriales</taxon>
        <taxon>Crocinitomicaceae</taxon>
        <taxon>Wandonia</taxon>
    </lineage>
</organism>
<evidence type="ECO:0000313" key="1">
    <source>
        <dbReference type="EMBL" id="GAA0874764.1"/>
    </source>
</evidence>
<reference evidence="2" key="1">
    <citation type="journal article" date="2019" name="Int. J. Syst. Evol. Microbiol.">
        <title>The Global Catalogue of Microorganisms (GCM) 10K type strain sequencing project: providing services to taxonomists for standard genome sequencing and annotation.</title>
        <authorList>
            <consortium name="The Broad Institute Genomics Platform"/>
            <consortium name="The Broad Institute Genome Sequencing Center for Infectious Disease"/>
            <person name="Wu L."/>
            <person name="Ma J."/>
        </authorList>
    </citation>
    <scope>NUCLEOTIDE SEQUENCE [LARGE SCALE GENOMIC DNA]</scope>
    <source>
        <strain evidence="2">JCM 16083</strain>
    </source>
</reference>
<protein>
    <submittedName>
        <fullName evidence="1">Uncharacterized protein</fullName>
    </submittedName>
</protein>
<keyword evidence="2" id="KW-1185">Reference proteome</keyword>
<proteinExistence type="predicted"/>
<gene>
    <name evidence="1" type="ORF">GCM10009118_11720</name>
</gene>
<evidence type="ECO:0000313" key="2">
    <source>
        <dbReference type="Proteomes" id="UP001501126"/>
    </source>
</evidence>
<sequence>MCHSASYIKRKAKSISKEEGIIYARALDKSAVLCGYHNWEHFVNSIKADDSSSLLKNSQSNTMNPYRKLLVAAVNKLLSEKRISLDANNKKYSDAGYLITKLFGHTTVIIWADIGFEELSISVWWKYDHSLHPHANLTGSLRENFTSGKPLGKRQHYKKFVGVILCGWLERKEGKYVQREMNRTYKIYSRRGEKEELERIMDPVPLGFKSEGNFHR</sequence>